<dbReference type="Proteomes" id="UP000784294">
    <property type="component" value="Unassembled WGS sequence"/>
</dbReference>
<comment type="caution">
    <text evidence="2">The sequence shown here is derived from an EMBL/GenBank/DDBJ whole genome shotgun (WGS) entry which is preliminary data.</text>
</comment>
<sequence length="133" mass="14097">MLSSEKHSSPSKGEALTLVSKPGQAITGASGSGASRRRRKSVLTQQISGGGAGTDQPTRPAANEDQTIVEKSLSAIADEEAAANLAMERWRSSAICLVRVGLKRIFDELELIFTDVDQKPINPTLSLPKQPGL</sequence>
<feature type="region of interest" description="Disordered" evidence="1">
    <location>
        <begin position="1"/>
        <end position="64"/>
    </location>
</feature>
<evidence type="ECO:0000313" key="3">
    <source>
        <dbReference type="Proteomes" id="UP000784294"/>
    </source>
</evidence>
<name>A0A448XQF8_9PLAT</name>
<dbReference type="AlphaFoldDB" id="A0A448XQF8"/>
<dbReference type="EMBL" id="CAAALY010274112">
    <property type="protein sequence ID" value="VEL42373.1"/>
    <property type="molecule type" value="Genomic_DNA"/>
</dbReference>
<evidence type="ECO:0000256" key="1">
    <source>
        <dbReference type="SAM" id="MobiDB-lite"/>
    </source>
</evidence>
<evidence type="ECO:0000313" key="2">
    <source>
        <dbReference type="EMBL" id="VEL42373.1"/>
    </source>
</evidence>
<organism evidence="2 3">
    <name type="scientific">Protopolystoma xenopodis</name>
    <dbReference type="NCBI Taxonomy" id="117903"/>
    <lineage>
        <taxon>Eukaryota</taxon>
        <taxon>Metazoa</taxon>
        <taxon>Spiralia</taxon>
        <taxon>Lophotrochozoa</taxon>
        <taxon>Platyhelminthes</taxon>
        <taxon>Monogenea</taxon>
        <taxon>Polyopisthocotylea</taxon>
        <taxon>Polystomatidea</taxon>
        <taxon>Polystomatidae</taxon>
        <taxon>Protopolystoma</taxon>
    </lineage>
</organism>
<protein>
    <submittedName>
        <fullName evidence="2">Uncharacterized protein</fullName>
    </submittedName>
</protein>
<proteinExistence type="predicted"/>
<accession>A0A448XQF8</accession>
<gene>
    <name evidence="2" type="ORF">PXEA_LOCUS35813</name>
</gene>
<keyword evidence="3" id="KW-1185">Reference proteome</keyword>
<reference evidence="2" key="1">
    <citation type="submission" date="2018-11" db="EMBL/GenBank/DDBJ databases">
        <authorList>
            <consortium name="Pathogen Informatics"/>
        </authorList>
    </citation>
    <scope>NUCLEOTIDE SEQUENCE</scope>
</reference>